<evidence type="ECO:0000313" key="2">
    <source>
        <dbReference type="EMBL" id="CDK30231.1"/>
    </source>
</evidence>
<keyword evidence="3" id="KW-1185">Reference proteome</keyword>
<gene>
    <name evidence="2" type="ORF">BABL1_gene_925</name>
</gene>
<evidence type="ECO:0000313" key="3">
    <source>
        <dbReference type="Proteomes" id="UP000018769"/>
    </source>
</evidence>
<dbReference type="Proteomes" id="UP000018769">
    <property type="component" value="Chromosome I"/>
</dbReference>
<reference evidence="2 3" key="1">
    <citation type="journal article" date="2015" name="Biol. Direct">
        <title>Babela massiliensis, a representative of a widespread bacterial phylum with unusual adaptations to parasitism in amoebae.</title>
        <authorList>
            <person name="Pagnier I."/>
            <person name="Yutin N."/>
            <person name="Croce O."/>
            <person name="Makarova K.S."/>
            <person name="Wolf Y.I."/>
            <person name="Benamar S."/>
            <person name="Raoult D."/>
            <person name="Koonin E.V."/>
            <person name="La Scola B."/>
        </authorList>
    </citation>
    <scope>NUCLEOTIDE SEQUENCE [LARGE SCALE GENOMIC DNA]</scope>
    <source>
        <strain evidence="3">BABL1</strain>
    </source>
</reference>
<proteinExistence type="predicted"/>
<dbReference type="HOGENOM" id="CLU_1286837_0_0_7"/>
<dbReference type="EMBL" id="HG793133">
    <property type="protein sequence ID" value="CDK30231.1"/>
    <property type="molecule type" value="Genomic_DNA"/>
</dbReference>
<keyword evidence="1" id="KW-0175">Coiled coil</keyword>
<name>V6DI74_9BACT</name>
<evidence type="ECO:0000256" key="1">
    <source>
        <dbReference type="SAM" id="Coils"/>
    </source>
</evidence>
<feature type="coiled-coil region" evidence="1">
    <location>
        <begin position="163"/>
        <end position="197"/>
    </location>
</feature>
<dbReference type="RefSeq" id="WP_023791104.1">
    <property type="nucleotide sequence ID" value="NC_023003.1"/>
</dbReference>
<protein>
    <submittedName>
        <fullName evidence="2">Uncharacterized protein</fullName>
    </submittedName>
</protein>
<dbReference type="AlphaFoldDB" id="V6DI74"/>
<accession>V6DI74</accession>
<dbReference type="STRING" id="673862.BABL1_gene_925"/>
<dbReference type="KEGG" id="dpb:BABL1_gene_925"/>
<organism evidence="2 3">
    <name type="scientific">Candidatus Babela massiliensis</name>
    <dbReference type="NCBI Taxonomy" id="673862"/>
    <lineage>
        <taxon>Bacteria</taxon>
        <taxon>Candidatus Babelota</taxon>
        <taxon>Candidatus Babeliae</taxon>
        <taxon>Candidatus Babeliales</taxon>
        <taxon>Candidatus Babeliaceae</taxon>
        <taxon>Candidatus Babela</taxon>
    </lineage>
</organism>
<sequence>MKISKKYFLMSITILGLNINSNYLKAQLKSDIDKISNKELPKAKVSNIKQKTFEKFVQVPSQLPGLSKETSDKLIKKVNDIWQEEGHRQNIGKIVVKEKLNKEDIEKLINHIKKEKELVRSKIQRIVQHVNQSIEKELKEHLSDTVSEVELNATIESLKLDPEEEINKELHEHDNLIEQIEEILEDLSKEYSNKNYLSTHNKESDKLNDFDYLD</sequence>